<proteinExistence type="predicted"/>
<reference evidence="1" key="1">
    <citation type="submission" date="2020-04" db="EMBL/GenBank/DDBJ databases">
        <authorList>
            <person name="Chiriac C."/>
            <person name="Salcher M."/>
            <person name="Ghai R."/>
            <person name="Kavagutti S V."/>
        </authorList>
    </citation>
    <scope>NUCLEOTIDE SEQUENCE</scope>
</reference>
<name>A0A6J5PEK4_9CAUD</name>
<organism evidence="1">
    <name type="scientific">uncultured Caudovirales phage</name>
    <dbReference type="NCBI Taxonomy" id="2100421"/>
    <lineage>
        <taxon>Viruses</taxon>
        <taxon>Duplodnaviria</taxon>
        <taxon>Heunggongvirae</taxon>
        <taxon>Uroviricota</taxon>
        <taxon>Caudoviricetes</taxon>
        <taxon>Peduoviridae</taxon>
        <taxon>Maltschvirus</taxon>
        <taxon>Maltschvirus maltsch</taxon>
    </lineage>
</organism>
<protein>
    <submittedName>
        <fullName evidence="1">Uncharacterized protein</fullName>
    </submittedName>
</protein>
<gene>
    <name evidence="1" type="ORF">UFOVP835_13</name>
</gene>
<accession>A0A6J5PEK4</accession>
<sequence length="77" mass="8761">MTKDNTIRIAREVWGDDSGKPWSESALLHLERFAELHEAKVRKECAELCRAEANGRSPLAFDALHECADLIMEGYEE</sequence>
<dbReference type="EMBL" id="LR796787">
    <property type="protein sequence ID" value="CAB4166054.1"/>
    <property type="molecule type" value="Genomic_DNA"/>
</dbReference>
<evidence type="ECO:0000313" key="1">
    <source>
        <dbReference type="EMBL" id="CAB4166054.1"/>
    </source>
</evidence>